<feature type="region of interest" description="Disordered" evidence="5">
    <location>
        <begin position="1"/>
        <end position="22"/>
    </location>
</feature>
<evidence type="ECO:0000256" key="2">
    <source>
        <dbReference type="ARBA" id="ARBA00023125"/>
    </source>
</evidence>
<dbReference type="PATRIC" id="fig|662480.6.peg.678"/>
<comment type="caution">
    <text evidence="8">The sequence shown here is derived from an EMBL/GenBank/DDBJ whole genome shotgun (WGS) entry which is preliminary data.</text>
</comment>
<dbReference type="Pfam" id="PF00589">
    <property type="entry name" value="Phage_integrase"/>
    <property type="match status" value="1"/>
</dbReference>
<dbReference type="PANTHER" id="PTHR30349">
    <property type="entry name" value="PHAGE INTEGRASE-RELATED"/>
    <property type="match status" value="1"/>
</dbReference>
<dbReference type="InterPro" id="IPR050090">
    <property type="entry name" value="Tyrosine_recombinase_XerCD"/>
</dbReference>
<evidence type="ECO:0000313" key="9">
    <source>
        <dbReference type="Proteomes" id="UP000011508"/>
    </source>
</evidence>
<dbReference type="InterPro" id="IPR013762">
    <property type="entry name" value="Integrase-like_cat_sf"/>
</dbReference>
<dbReference type="GO" id="GO:0003677">
    <property type="term" value="F:DNA binding"/>
    <property type="evidence" value="ECO:0007669"/>
    <property type="project" value="UniProtKB-UniRule"/>
</dbReference>
<dbReference type="Proteomes" id="UP000011508">
    <property type="component" value="Unassembled WGS sequence"/>
</dbReference>
<evidence type="ECO:0000256" key="4">
    <source>
        <dbReference type="PROSITE-ProRule" id="PRU01248"/>
    </source>
</evidence>
<feature type="domain" description="Core-binding (CB)" evidence="7">
    <location>
        <begin position="61"/>
        <end position="146"/>
    </location>
</feature>
<organism evidence="8 9">
    <name type="scientific">Haloferax sulfurifontis ATCC BAA-897</name>
    <dbReference type="NCBI Taxonomy" id="662480"/>
    <lineage>
        <taxon>Archaea</taxon>
        <taxon>Methanobacteriati</taxon>
        <taxon>Methanobacteriota</taxon>
        <taxon>Stenosarchaea group</taxon>
        <taxon>Halobacteria</taxon>
        <taxon>Halobacteriales</taxon>
        <taxon>Haloferacaceae</taxon>
        <taxon>Haloferax</taxon>
    </lineage>
</organism>
<dbReference type="PANTHER" id="PTHR30349:SF41">
    <property type="entry name" value="INTEGRASE_RECOMBINASE PROTEIN MJ0367-RELATED"/>
    <property type="match status" value="1"/>
</dbReference>
<evidence type="ECO:0000313" key="8">
    <source>
        <dbReference type="EMBL" id="ELZ97841.1"/>
    </source>
</evidence>
<dbReference type="PROSITE" id="PS51900">
    <property type="entry name" value="CB"/>
    <property type="match status" value="1"/>
</dbReference>
<reference evidence="8 9" key="1">
    <citation type="journal article" date="2014" name="PLoS Genet.">
        <title>Phylogenetically driven sequencing of extremely halophilic archaea reveals strategies for static and dynamic osmo-response.</title>
        <authorList>
            <person name="Becker E.A."/>
            <person name="Seitzer P.M."/>
            <person name="Tritt A."/>
            <person name="Larsen D."/>
            <person name="Krusor M."/>
            <person name="Yao A.I."/>
            <person name="Wu D."/>
            <person name="Madern D."/>
            <person name="Eisen J.A."/>
            <person name="Darling A.E."/>
            <person name="Facciotti M.T."/>
        </authorList>
    </citation>
    <scope>NUCLEOTIDE SEQUENCE [LARGE SCALE GENOMIC DNA]</scope>
    <source>
        <strain evidence="8 9">ATCC BAA-897</strain>
    </source>
</reference>
<keyword evidence="1" id="KW-0229">DNA integration</keyword>
<dbReference type="Gene3D" id="1.10.150.130">
    <property type="match status" value="1"/>
</dbReference>
<sequence length="391" mass="44779">MGAAGIGSPLEHESFNRPQSSPERYFLNRHSAKPVRSLIPGQSIVGDRFATRLESMSLEPIDPETALELYLADRENELTEATIYSHRSRLGHFVRWCDEQSIDNLNELTGRQLHRYRLWRRDEGDLSLASEKTQMDTLRVFIRWLEQVDGAEQDLSTKVRSPSLTPEQNTRDVMLDSEQATKVLAYLEKYQYATLGHVTIALLWHTMMRVGAAHALDLDDYHPDEQYLDVCHRPDQGTAIKNKEDGERLVALSDQLCDLLDDWIADKRPDVTDDQGRKPLLASCQGRAHRTTLRGYCYRATRPCEYGDECPHDRDPEECEATDRDAAFSCPSSVSPHAIRRGSITHSLNSEIPENAVSDRANVSKAVLEQHYDRRTKREKMEQRRGYLDNL</sequence>
<dbReference type="GO" id="GO:0006310">
    <property type="term" value="P:DNA recombination"/>
    <property type="evidence" value="ECO:0007669"/>
    <property type="project" value="UniProtKB-KW"/>
</dbReference>
<protein>
    <submittedName>
        <fullName evidence="8">Integrase domain-containing protein SAM domain-containing protein</fullName>
    </submittedName>
</protein>
<dbReference type="InterPro" id="IPR011010">
    <property type="entry name" value="DNA_brk_join_enz"/>
</dbReference>
<dbReference type="EMBL" id="AOLM01000004">
    <property type="protein sequence ID" value="ELZ97841.1"/>
    <property type="molecule type" value="Genomic_DNA"/>
</dbReference>
<dbReference type="CDD" id="cd00397">
    <property type="entry name" value="DNA_BRE_C"/>
    <property type="match status" value="1"/>
</dbReference>
<evidence type="ECO:0000256" key="5">
    <source>
        <dbReference type="SAM" id="MobiDB-lite"/>
    </source>
</evidence>
<dbReference type="InterPro" id="IPR044068">
    <property type="entry name" value="CB"/>
</dbReference>
<keyword evidence="9" id="KW-1185">Reference proteome</keyword>
<evidence type="ECO:0000259" key="6">
    <source>
        <dbReference type="PROSITE" id="PS51898"/>
    </source>
</evidence>
<dbReference type="Gene3D" id="1.10.443.10">
    <property type="entry name" value="Intergrase catalytic core"/>
    <property type="match status" value="1"/>
</dbReference>
<evidence type="ECO:0000256" key="1">
    <source>
        <dbReference type="ARBA" id="ARBA00022908"/>
    </source>
</evidence>
<dbReference type="PROSITE" id="PS51898">
    <property type="entry name" value="TYR_RECOMBINASE"/>
    <property type="match status" value="1"/>
</dbReference>
<dbReference type="Pfam" id="PF02899">
    <property type="entry name" value="Phage_int_SAM_1"/>
    <property type="match status" value="1"/>
</dbReference>
<keyword evidence="3" id="KW-0233">DNA recombination</keyword>
<dbReference type="InterPro" id="IPR002104">
    <property type="entry name" value="Integrase_catalytic"/>
</dbReference>
<proteinExistence type="predicted"/>
<dbReference type="GO" id="GO:0015074">
    <property type="term" value="P:DNA integration"/>
    <property type="evidence" value="ECO:0007669"/>
    <property type="project" value="UniProtKB-KW"/>
</dbReference>
<gene>
    <name evidence="8" type="ORF">C441_03382</name>
</gene>
<name>M0ILZ8_9EURY</name>
<evidence type="ECO:0000256" key="3">
    <source>
        <dbReference type="ARBA" id="ARBA00023172"/>
    </source>
</evidence>
<feature type="domain" description="Tyr recombinase" evidence="6">
    <location>
        <begin position="170"/>
        <end position="385"/>
    </location>
</feature>
<keyword evidence="2 4" id="KW-0238">DNA-binding</keyword>
<evidence type="ECO:0000259" key="7">
    <source>
        <dbReference type="PROSITE" id="PS51900"/>
    </source>
</evidence>
<accession>M0ILZ8</accession>
<dbReference type="AlphaFoldDB" id="M0ILZ8"/>
<dbReference type="InterPro" id="IPR004107">
    <property type="entry name" value="Integrase_SAM-like_N"/>
</dbReference>
<dbReference type="SUPFAM" id="SSF56349">
    <property type="entry name" value="DNA breaking-rejoining enzymes"/>
    <property type="match status" value="1"/>
</dbReference>
<dbReference type="InterPro" id="IPR010998">
    <property type="entry name" value="Integrase_recombinase_N"/>
</dbReference>